<name>A0ACB6RFK4_9PLEO</name>
<dbReference type="Proteomes" id="UP000799755">
    <property type="component" value="Unassembled WGS sequence"/>
</dbReference>
<reference evidence="1" key="1">
    <citation type="journal article" date="2020" name="Stud. Mycol.">
        <title>101 Dothideomycetes genomes: a test case for predicting lifestyles and emergence of pathogens.</title>
        <authorList>
            <person name="Haridas S."/>
            <person name="Albert R."/>
            <person name="Binder M."/>
            <person name="Bloem J."/>
            <person name="Labutti K."/>
            <person name="Salamov A."/>
            <person name="Andreopoulos B."/>
            <person name="Baker S."/>
            <person name="Barry K."/>
            <person name="Bills G."/>
            <person name="Bluhm B."/>
            <person name="Cannon C."/>
            <person name="Castanera R."/>
            <person name="Culley D."/>
            <person name="Daum C."/>
            <person name="Ezra D."/>
            <person name="Gonzalez J."/>
            <person name="Henrissat B."/>
            <person name="Kuo A."/>
            <person name="Liang C."/>
            <person name="Lipzen A."/>
            <person name="Lutzoni F."/>
            <person name="Magnuson J."/>
            <person name="Mondo S."/>
            <person name="Nolan M."/>
            <person name="Ohm R."/>
            <person name="Pangilinan J."/>
            <person name="Park H.-J."/>
            <person name="Ramirez L."/>
            <person name="Alfaro M."/>
            <person name="Sun H."/>
            <person name="Tritt A."/>
            <person name="Yoshinaga Y."/>
            <person name="Zwiers L.-H."/>
            <person name="Turgeon B."/>
            <person name="Goodwin S."/>
            <person name="Spatafora J."/>
            <person name="Crous P."/>
            <person name="Grigoriev I."/>
        </authorList>
    </citation>
    <scope>NUCLEOTIDE SEQUENCE</scope>
    <source>
        <strain evidence="1">ATCC 200398</strain>
    </source>
</reference>
<dbReference type="EMBL" id="MU003492">
    <property type="protein sequence ID" value="KAF2478078.1"/>
    <property type="molecule type" value="Genomic_DNA"/>
</dbReference>
<evidence type="ECO:0000313" key="1">
    <source>
        <dbReference type="EMBL" id="KAF2478078.1"/>
    </source>
</evidence>
<organism evidence="1 2">
    <name type="scientific">Lindgomyces ingoldianus</name>
    <dbReference type="NCBI Taxonomy" id="673940"/>
    <lineage>
        <taxon>Eukaryota</taxon>
        <taxon>Fungi</taxon>
        <taxon>Dikarya</taxon>
        <taxon>Ascomycota</taxon>
        <taxon>Pezizomycotina</taxon>
        <taxon>Dothideomycetes</taxon>
        <taxon>Pleosporomycetidae</taxon>
        <taxon>Pleosporales</taxon>
        <taxon>Lindgomycetaceae</taxon>
        <taxon>Lindgomyces</taxon>
    </lineage>
</organism>
<gene>
    <name evidence="1" type="ORF">BDR25DRAFT_7657</name>
</gene>
<keyword evidence="2" id="KW-1185">Reference proteome</keyword>
<comment type="caution">
    <text evidence="1">The sequence shown here is derived from an EMBL/GenBank/DDBJ whole genome shotgun (WGS) entry which is preliminary data.</text>
</comment>
<sequence length="5320" mass="585340">MWNKITGKSDSSPSSKDDRRRTESTRAKRAAESIVSSSSSRRPTRTDSDSRRAPTSSRNSFPPEAPPSRASSYATAHDGASEYATYDPMADRSSRSRGANDDLYDDTRDERSSRRRDERSSSYDTRTTRKERSRSRDREDRKRKDEKRDQKKSRSDRSSSLSQTGGYRGDIVDSPKPLTRTFSDQVSRPGFSQFPGQDGAPMMSGALPTPANPPMSSYITDQFPGQNPAQFAAPSIPGPAPGEVFGAAADYYGDQGQSVGAQPGVRPQQPSVLMPLDTPHLMSASAQANPVQDTGAGAAADFYGSSNIDLPPSKPPRPSMPGAFEDDLVPPKPPRPSSKPSSSGKPGKLGSAAALAGAASLTYALGHSSNAHHSESYTNGVQGSSSMYMQGVNHSTAATDGSYMPNYSAAMADAPPPKPPRPGKPSKESSSHSNAGLYAAGAAGLAAYGIHHHSSHQHSSSMSGGFPGDHDGPGPSPSPFMSGGMATRQEQKGPITKLVDWWKDHEDVQKMEEYTEYIGVCRGCFDPRSSVQDAPRKHHYSRKRSGEFRPSGIEKQSRYSYSELDAKRKSNKAGWLAAGLGGVGLAKAGKALLNRDDFDDTYSVKSGHASRSRTSLHRRGNRSRSRSQSRDRKHHSSGRSEIRYRSRSRDRMSRLSTGVTGDRKEYKVVRHRSRSRSRSRSRDRKSGLLGAAIGAGIAASAVGHAQRKRSRSRSTSPQKVFVHHRRDSSDHDRRHSKPHRPSHRSSRSSLTSGSYVDVSQPSRPRTGGFLGGFFTAPPPKEKRRKPHSHSKKKKGFFNFGNASSSSSDSNLAFGAGYDRRRRRSTRRNSDEKFNSALVGLAATSAAIAATQAGRSKHGKHRPEVVAIREHRHGRGGSDRYKPGRSSRSSIVDEEGWESLPEDDTSSDSGSFNSGLAFGDYDWKMGKSTESLASSASGTSKWGWRWGSKKKKKPSTESLHNAVASASFIAPVVAGTAIGVGLSRHDSNASSASTLQSVYPVQTDVNSYDAMRRTSAVPTPQPIVTGRPPGIIEQPQPVHQVPGALYSSQAQPQPGYVAPIGPPVFANIPPQPSHSAQQFHSGMVEPPKRNSVPPLPRRGNSSPTLSSWKRDAALTSVAAGVAAGVGVAAVAASKSRDRRTSSPINVRFDLTADQSSKEERERRRQKDRQEEVDHRRREKQREEEEARKQEEERRRREKQRRDEEARKYEAERLARIAAEQHEADRRRERAERRVREAREAREAEEADRRARESREAAEAERRAREAAEVERRAREARMEAQRREDLEREAEQMRRERREADIREDTERRQREAETQAVYDRRNRDSDSDHNRQTRTLEQQTTGSSIASDVGRKENELQEREHYTVQPETWKSTAAAATVAGAAAVITGAAVSSHCDRSPAVQTVTPAVKTIVPAVKHVEPTKIAQDYADEEIFDPNIFKKRRAEEEISRRAAVKILEDIDARYKEHPVSQADFFAPEELKDHSAGPSPKIDPNEGAPDLHIFYAHDEFDIGAPKVPPYPSPYSFTATRDGFGLSLPYPVPSLNLIQPTPPGSRANSIRGVSLPPSPAIAPVDEPKKEEPRQTEANKRGSRVSWGENQFHKYEVQTPESSRESWIDPEVKGEKHSQDEIVVEFDSPESGKRTSSYQPEKEAITSTYGPKEMDDAPSTQYVPNQEDASWPEIPTRRMSKKDKKKSKVVAAAGTIGAAGVASSFGDKADRSSSTPKDEPVSDTHSRLVQSAIPPSSNVYQAPFYESVSDVSAYVPAQPKGFAVGEITEEPEPMTRVHMPGGFEEDPEPEPEPEPQPAAVEEWAEAPKKKGKGKKKPRSTDDEFSSQVTQRKIEEKPVPEPIEVRDAIPELQRQLSKKEKKKAKKAKRASLDNRDDTESSPPDTPQVERDIRDVEPSYPTSYKPTDTYEGGVDLNKTPSHESASNTTNAAVAGGFASLVFGTMKSDQDKTSSDLESAKKSVEAADTHASRDDYPSTANGARSFAATERVSPILSSIPSTAFQDVDELAEVKTPKRKEKRVSDKFTPPIGSPLRTEVQHEDYVGLQATPIAPMGRDELLIDPLKAPTTIPTYKAEEPRSQRIHDSGYYAPDDQERIDVADRDDRDEFFSADSDEMKKTKSKSRETDDIDARDSRSVVSSSRYDDDLDRKDTRHRRRESERSESRDRGYEFDDGEHKKKHHRRRETDERSEDWDTRSANSETRSEANGERRKKHRRRESERNGSPEDRVRSSAASEPGDSYEREHKSSKRRSKRDGDYDDTASVVSSPARYNEGRSPKKEKEKRSSGLFSLFSKSKESLVDTSSKSSKSKEELEDVDRKHRKKKHRGSAYGSDDDDSRSIISSRDRREKRRSLTDSRDEDSKESRRDRSRDSRHTAEEDQSFLGDRAVAATPLPASEGESHDIVTRSPHTQKESGIPGDRPEFPLPTLDNSHAFSPEQRDVERPKTPTEDTRALLTRLTGLQPWLLEAFPDELPPLPVSRPNSPLAQTPEPRSPLSAVRGSASASVPFRFRRPLTSPGVQRDLTLDLKHAATPASSPLQQPLSRRHSKAASTEFKDSREFRPLYLVERNRKPNDIEEVLPALPSSGGTSRTPSERGTTEDEYQSALESPHMSASDTFEDPFTEPPSRVVSPPHSELQEREIDELTESQQTTPKALSFPSGVLDLPVHSDLPALEIAPLTSDDSRGLGLSLDASDKPRAISPKLQSPLAPSALIDDTNMADAMASRSRDPSPTKSSSALQDAALGTLIRGAAAATSRHRSPSPASYGSDFMAGEPDQETIDLAAQSFPPPEPQEPEQPSVSRTPSSSSKKTKKGRKGSKGKSIDYGIESPKELTAEDHQKIREKDAEEAFEGWFSAPIEEPKPIEERKVVPIQEPLELNPNLLRRDSKGKTKGKKKKGKSKKDSISESLPPTPTEERPYPSPSSSQYIPQFVPSEEDWKTNRAESVITDDATLIGEPSASQYGGSPEISSKEFRRQKVLDSTAPRDDNDLDVMNAGVEAKAQQLRSKTSLQDLLGPVLSRKISESKLQNVGQREELEAETERPIDLWAATTPKLEKEGVVEPLLPVESLGDKKSESPVAEPSVIVAEEEFESAPKGKKGKKGKKGRKASKQVELPSLPTESSVTKNEVVSEPVSEERHSELERDILQPAFGKDMSVVVETPTPVVAQDKSTSLEGTTTAEVKELMSQPDLVPSALHEDKADTSLGRSTRMPFPEEKLDVPADALDVLGPESRKILPKQESVHPVSDVQASESKTSLPAQESVRDVLGDVLDVLGPESRKILPEQESVQPLPDAQPPNAQVLELKTSLRAQDSVRDVLGDVLNVLGPESRRILPEQDSVQPVPDTQVPESKTSLPTQESVQPLPDFQVPESKTSLAAQESVRDVLGDVLDVLGPESRKILPEQDPVQPVLDAQAPESKTSLPAQESVRDGLGDVLDVLGPESRKILPEQESVQPMSDVQASESKTSLPAQESTRDGLGDILDVLGPESRKNMPEQESVQPVPDAQAPESKTSLPAQEFVRDGLRDVPDVPGPESRKILPEQESVQPVPDAQAPESKMSLATQESVYPLPNAHVLESKRSLPGHESVQGGLGDILDVLDPESRKILPEQEESVHPVPDAQAPESKTSLSAQESVQDGLRDVINVLGPESRKILPEQESVQPVSDAQAPESKTSLPEQEPTRDVHSTPTPEPSQSFTKSLWGAFRWGKKKPKTPEPLPPSPAPVSEKEGVLVQEQPTLAQPQQTLEPLGLAGASSEMLPPSVLPLSTPFESQEQPSFEIGEPLPQLDLEAKGIGPDEETTQSTKEAKEIPSDKDKEIPLETVPEVLSEPRTLAGNDELALPLSKKRKDKKGKGKGRATDTAPFTSMEAEPSDIKKSDAAEPRDQTRELERDLPVSEPNPEDDEWALQGKKKSKKDKKIRKRGSLQVSESVEPELAPEAAIQVQESHSLELESGQDIPQLGGEQISVESEPGIPATGKSMTDVIIEPSTPGEDEWAIPDKMKGKKGKKAWRENTQPSSLVEAEPSNQDLAPQENITTLEEPDATLNVDPKTSDTPRITEQDVLPDPESILQRDESVFTPKRKGKNRKGMDDRQSIEQETHGQVLEPESNTQDSVGQVRDPAQSLESTQIDSSIQDTVITQGEPIQDLPQLSEQTPEDEWALTSLGDKKMKSKKADASLEVEPPGPLDIELSTQEDVLVLKTEEHILRTVEPQISIEPEVTSQSELSVTPEPELSVQQKVPLLEQEQVSRAHESELGAQLDILSSESQTKNNVTELSKEQEILDEWSVPSSKKEKKEKGKSGKAMQEDEPSTFVESAPSTRDVVAAMEEDITQTSQPLEPELTIQRDIEAQLKEIPQTVQEPVAEDEWAVPVSKKAKKKKVKETKAVQDELSQVLEPVRDTDDALEPEPVIQQEIAPQPEELPQTLQEYVAEDKWAAPVSRKDKKKAKGKRAAQDEPSQITEPVHDVDDVLDVDKKEAESMPVDQSRDLTAGDDIWEAPLSMKRKKRKGKGKKAALESEFVENVGMLGEEQDELDIEEWTRTEVLPEAIPKVRDEAAMEGVGEAYLKDHSEAQIPSQSLDTPQPEGFHESQRLSEPQIGSEIERDIKEEPCSDTQGGSSTQTFEEAKDDGDEWAPMSKKAKKAKKTKTSALLESETPSLIATPVEESKEIIPEDLAVSTTQELKEKVVDERVPISKKDKKKGKKAKKSALLESETPPSVATPVKEFISEDLPESETKELEGNTDVDRLAPISRTDKKSKKLKKSALIGSETSLSVATPVGESEEIIPEDIPLPGTRELEDVKAEQVPNDSFESFAPTSKGRKKAMKAKKITKFESETLDPGSASTEGLKEPMLDVRQLKVKNREEQTSEMTPVFNEEHAQPIVENQVESAVKIPETQMELSTPIALRVDESFQDSVQVPLVISSSEAGKTLGIHISDTEPETTAHDSKLTETRSMDDVHSSASPSEAQDSTTDDWGFTSLKKGRKGRKGKSRQVVVEEPASYIQPPEPQPGPLPTDITPSDFQVKPLPNTEETVEHTLPSQPDPTIVQPIEDSSSTLLAEAEEEWDVSTLQNPKKKGKRAPVVEDPSQERSTPQMQPQSTSHNVPIQDDLTFPPEPEPAKDEDVIFDDQTALPLEPEKPKGKYLDSPSSQGDQIQVEAVLPLPPVPSAMPEAQAKETTRDILSEEPHASIDTFEQSVTPSAELTEPRPVDWDFPISKNKKKDKKGKGKQSSAVTSVPEALPEVKSGSTSQNISPTVTEEARSTVTLPVEPDQPVEDDWGFPGSKKDKKAKKGKRKQSGTATPISESFLEVEKCASRRQSLSIR</sequence>
<evidence type="ECO:0000313" key="2">
    <source>
        <dbReference type="Proteomes" id="UP000799755"/>
    </source>
</evidence>
<accession>A0ACB6RFK4</accession>
<proteinExistence type="predicted"/>
<protein>
    <submittedName>
        <fullName evidence="1">Uncharacterized protein</fullName>
    </submittedName>
</protein>